<evidence type="ECO:0000256" key="5">
    <source>
        <dbReference type="PROSITE-ProRule" id="PRU00721"/>
    </source>
</evidence>
<feature type="region of interest" description="Disordered" evidence="7">
    <location>
        <begin position="2431"/>
        <end position="2482"/>
    </location>
</feature>
<name>A0AAW2B298_CULAL</name>
<feature type="repeat" description="Xin" evidence="5">
    <location>
        <begin position="434"/>
        <end position="449"/>
    </location>
</feature>
<evidence type="ECO:0000256" key="2">
    <source>
        <dbReference type="ARBA" id="ARBA00022737"/>
    </source>
</evidence>
<feature type="compositionally biased region" description="Low complexity" evidence="7">
    <location>
        <begin position="1919"/>
        <end position="1930"/>
    </location>
</feature>
<feature type="repeat" description="Xin" evidence="5">
    <location>
        <begin position="1160"/>
        <end position="1175"/>
    </location>
</feature>
<feature type="compositionally biased region" description="Polar residues" evidence="7">
    <location>
        <begin position="2453"/>
        <end position="2467"/>
    </location>
</feature>
<feature type="repeat" description="Xin" evidence="5">
    <location>
        <begin position="551"/>
        <end position="566"/>
    </location>
</feature>
<feature type="repeat" description="Xin" evidence="5">
    <location>
        <begin position="1226"/>
        <end position="1241"/>
    </location>
</feature>
<accession>A0AAW2B298</accession>
<evidence type="ECO:0000256" key="4">
    <source>
        <dbReference type="ARBA" id="ARBA00023203"/>
    </source>
</evidence>
<feature type="region of interest" description="Disordered" evidence="7">
    <location>
        <begin position="1919"/>
        <end position="1956"/>
    </location>
</feature>
<feature type="region of interest" description="Disordered" evidence="7">
    <location>
        <begin position="2385"/>
        <end position="2415"/>
    </location>
</feature>
<feature type="repeat" description="Xin" evidence="5">
    <location>
        <begin position="473"/>
        <end position="488"/>
    </location>
</feature>
<evidence type="ECO:0000313" key="9">
    <source>
        <dbReference type="Proteomes" id="UP001479290"/>
    </source>
</evidence>
<feature type="repeat" description="Xin" evidence="5">
    <location>
        <begin position="1304"/>
        <end position="1319"/>
    </location>
</feature>
<keyword evidence="9" id="KW-1185">Reference proteome</keyword>
<evidence type="ECO:0008006" key="10">
    <source>
        <dbReference type="Google" id="ProtNLM"/>
    </source>
</evidence>
<keyword evidence="3" id="KW-0965">Cell junction</keyword>
<protein>
    <recommendedName>
        <fullName evidence="10">Xin actin-binding repeat-containing protein 1</fullName>
    </recommendedName>
</protein>
<feature type="repeat" description="Xin" evidence="5">
    <location>
        <begin position="939"/>
        <end position="954"/>
    </location>
</feature>
<evidence type="ECO:0000256" key="7">
    <source>
        <dbReference type="SAM" id="MobiDB-lite"/>
    </source>
</evidence>
<feature type="repeat" description="Xin" evidence="5">
    <location>
        <begin position="588"/>
        <end position="603"/>
    </location>
</feature>
<sequence length="2589" mass="291316">MSFTLRRSQSLRSLSGGHSSWSTSEVLFWDRRTPVSQLVQRYESCVELTDVAWSKSSSLRPNHEESKVESLWRRYESLSGVNSTLSRSISMDMLPQPDQMGTNSLRAVFESKNALRQDYASSPRLNVTAQAKSSPVSHITSPGRAKGYSGATTVTNSKKDKAHQKEKSFETMRRRTVSGVPGYVTHSSTGLNDERRYLKKDQRQSASYQEHKQKYTSSPIQSVKDRSALYLSKVAAADSSGSIEQQGSVVQEHLFSSGKKKKQSKMAEVAKQIKVTEAASGDDDFPPPPPPLPRPQVLESLQKDLSQNLHPVPPPKETFSEFYQQRQKNELKRLFKHIHPELKMNLDDVVDDELIDAINPQAVDTAYQGEVQSMRWIFENWTLDNIGDPHETKKLLDEENLQGGDVRSKSSLFEHSVFDGQHTTAGERPGVVKGDVRTATWLFETQPLDSISKSKTEDEEIVEVVLKEPVQKGDVRGARLLFESKPLDALGRCCSVEDQHLLTLKSELQENKGDVKKTVKLFQADPCCAIRDSSGKIHEIKSICREEIQSSDFKTARWLFETQPLDHINKGAGVQIIRGISLEEAQKGGVDQKKWMFETQPLDAIHEGLVEEQKFKGTVEDISREADVHKLKQPLSSLKGEYVGEVSEKEAIVGGNVGSTLWLFETQPMDTLKDSYEVGHLQKVMVSSDEKGEVKDKKLQFEKFSVGKTTGDSGNKVQDDEKGDVKTFKNLFETLPLSHISVKAQSQIQDIAVGDVKGNRSLFETTPLYAIKDCAGNFHEVTTVSREESIKGNVQNYKWMFETRPLDQFEECSGKVELIKGITRQEDMTGDVRTAKWMFETQPLDCINLKSKKEANSAVPQEEFQKGNVKTCKWLFETQPMDILYEKSEKNQEVEPVPKADVKSHTWLFETQPLDNIKDKEDFSLKLCSSVQEDVKSDVNVKTVKHLFETETLDRITKQTDSDQNVRYVSQVDVQSGDVSRVKEIFESKSLHEIGSECVKESEETKNEIQSGSVHKFTWLFENQPISNINEKEDRITHSVSDVEGGDVGSKKFIFETFSLDKIQDKDELLEHQSMSVEKPVNSSGDVKSSTMLFESQPLYAIRDKDGQFHEVTTVKKEEVMRGDVRGARWMFETKPLDTIQADKEIYVIRAVTQEDVCKGDVKSARWKFETQPLDSFKHSEGPSVRVVEDISNGKSVQQSKQLFETEQAAQKKYVRMVSVTDVQQGDVRTSTWLFENQPIDTLKGEPDEQNALTTVHREDNAKGDVKRCTWLFESQPLDKIKIDESTDSSKEEFVSTKEEIPKADVKSTTWLFETTPLDKITVESVTDILCRLCHYSFIHSSGIIIQANDYKYVNMAKYQIVNNEETKVQKEEVVEGNIRNIMLQLLFKPNLKPKVVLLKEDEQGKIHSTVLEIPLQQPGCATNPEAECKTQEAVKIIESLLVQQKTVKTGLVMQESEGGQAEMTVYSLHCQSSMTELHDIARGDVKSTIGNLLATVHSQQTKPSCRLEQNERGNVDLYRSCIEKGDLKSLQRDLSEEEPEDSCRDQIEIVQGDVKEAKRHLNQQREQAERTILDVVPGDVKNVKKVFSDVCTDPGVGNCVPREEIVRGDILSAKQQLDEAVKQPVMVQKEEIVSGDIKATLESLERAKQQSMHMEREVIKPGTIYDLNIEVEEMCSEEDEKKLIKEEIISGDVKAAKRSLERAKNQSMRVEREHVTPGKLYNLNESSQCQSNTTVEQSTTSSLSNQRITTTFRKVSDIEKDQGSTERFCCQNEVGGRENIIDISMENGSRVLDNTPQVSGLEPDIVKGDVKAAIQSLQSAAKEQRSVDREEIFGGNMQETLQSLERSSINISKGDFKAAMLYRQSGQSYTQSKITNDSGTKCKQSFVHLPSSDTQLSSSVSVIGSEHLIFSALNSESVSSSTDNSKLSSTFAEKDDNPPPIPPKTGHQVKNQKPVIPPKPLHITTSSKHIAETPQICPSSPDCLINKQTPTILPKVIPSKKTFSHEKETRETSNKINDKQCNIHEPVQRTNFTDPVDLQKMQYTEQWLQNSHMQHTDTPSVSKTLDEGSFASNRIGMEKNVIQKINAAEEIRMCMQSYSKDNNELNRGFKVALQNFGEKKTTMDTTSTFPKKIKVVQSCFPKTIQEQAKTPKENTNKVELHFACKDTPLTPEKHEVPSKYNQTIKEHNDSENKVVFREKKARRETEDERRQRLSVHKDEIMKGNVKAAMEIFENLMRREELKIILSKVQEIEGETCEVDVKSLKTLFENVPAWITNPIKNMKCRHLPRAGTETEGLRDDTESISSVEAAFEDLEKASMDIVNLKEQTLAKLLDIEEAIKKALYSVSNLKSEADIAGLSGLFSESLNADNVSPCTKNIRKISIVSSKAKPVQPSSDNRGQPKEAPHVHQVQMGKTCSNIPSSPSFISIHSAARKPVESPTSPHPLSDKPKANDQPNASSPIRQSSPEKISVSHVCSPPSPRRKVSVLEVQRVPEVASGIIGTKTVSEKYEEIDCFGNTYFSSERSTFVTRQSEMKLPSSYDVVINPGRYEGMTSPVLQRSGQTFSSNSLSKSKDRKVFVTFGHPNTEKH</sequence>
<feature type="repeat" description="Xin" evidence="5">
    <location>
        <begin position="1085"/>
        <end position="1100"/>
    </location>
</feature>
<feature type="repeat" description="Xin" evidence="5">
    <location>
        <begin position="369"/>
        <end position="384"/>
    </location>
</feature>
<organism evidence="8 9">
    <name type="scientific">Culter alburnus</name>
    <name type="common">Topmouth culter</name>
    <dbReference type="NCBI Taxonomy" id="194366"/>
    <lineage>
        <taxon>Eukaryota</taxon>
        <taxon>Metazoa</taxon>
        <taxon>Chordata</taxon>
        <taxon>Craniata</taxon>
        <taxon>Vertebrata</taxon>
        <taxon>Euteleostomi</taxon>
        <taxon>Actinopterygii</taxon>
        <taxon>Neopterygii</taxon>
        <taxon>Teleostei</taxon>
        <taxon>Ostariophysi</taxon>
        <taxon>Cypriniformes</taxon>
        <taxon>Xenocyprididae</taxon>
        <taxon>Xenocypridinae</taxon>
        <taxon>Culter</taxon>
    </lineage>
</organism>
<evidence type="ECO:0000313" key="8">
    <source>
        <dbReference type="EMBL" id="KAK9979478.1"/>
    </source>
</evidence>
<dbReference type="PANTHER" id="PTHR22591:SF2">
    <property type="entry name" value="XIN ACTIN-BINDING REPEAT-CONTAINING PROTEIN 1"/>
    <property type="match status" value="1"/>
</dbReference>
<feature type="repeat" description="Xin" evidence="5">
    <location>
        <begin position="655"/>
        <end position="670"/>
    </location>
</feature>
<feature type="repeat" description="Xin" evidence="5">
    <location>
        <begin position="1123"/>
        <end position="1138"/>
    </location>
</feature>
<keyword evidence="2" id="KW-0677">Repeat</keyword>
<keyword evidence="6" id="KW-0175">Coiled coil</keyword>
<dbReference type="EMBL" id="JAWDJR010000002">
    <property type="protein sequence ID" value="KAK9979478.1"/>
    <property type="molecule type" value="Genomic_DNA"/>
</dbReference>
<dbReference type="PANTHER" id="PTHR22591">
    <property type="entry name" value="XIN"/>
    <property type="match status" value="1"/>
</dbReference>
<feature type="region of interest" description="Disordered" evidence="7">
    <location>
        <begin position="128"/>
        <end position="220"/>
    </location>
</feature>
<reference evidence="8 9" key="1">
    <citation type="submission" date="2024-05" db="EMBL/GenBank/DDBJ databases">
        <title>A high-quality chromosomal-level genome assembly of Topmouth culter (Culter alburnus).</title>
        <authorList>
            <person name="Zhao H."/>
        </authorList>
    </citation>
    <scope>NUCLEOTIDE SEQUENCE [LARGE SCALE GENOMIC DNA]</scope>
    <source>
        <strain evidence="8">CATC2023</strain>
        <tissue evidence="8">Muscle</tissue>
    </source>
</reference>
<evidence type="ECO:0000256" key="6">
    <source>
        <dbReference type="SAM" id="Coils"/>
    </source>
</evidence>
<feature type="compositionally biased region" description="Basic and acidic residues" evidence="7">
    <location>
        <begin position="192"/>
        <end position="213"/>
    </location>
</feature>
<feature type="coiled-coil region" evidence="6">
    <location>
        <begin position="1548"/>
        <end position="1575"/>
    </location>
</feature>
<dbReference type="GO" id="GO:0007015">
    <property type="term" value="P:actin filament organization"/>
    <property type="evidence" value="ECO:0007669"/>
    <property type="project" value="TreeGrafter"/>
</dbReference>
<evidence type="ECO:0000256" key="1">
    <source>
        <dbReference type="ARBA" id="ARBA00004282"/>
    </source>
</evidence>
<dbReference type="GO" id="GO:0001725">
    <property type="term" value="C:stress fiber"/>
    <property type="evidence" value="ECO:0007669"/>
    <property type="project" value="TreeGrafter"/>
</dbReference>
<dbReference type="GO" id="GO:0051015">
    <property type="term" value="F:actin filament binding"/>
    <property type="evidence" value="ECO:0007669"/>
    <property type="project" value="TreeGrafter"/>
</dbReference>
<feature type="repeat" description="Xin" evidence="5">
    <location>
        <begin position="723"/>
        <end position="738"/>
    </location>
</feature>
<feature type="region of interest" description="Disordered" evidence="7">
    <location>
        <begin position="1"/>
        <end position="20"/>
    </location>
</feature>
<comment type="subcellular location">
    <subcellularLocation>
        <location evidence="1">Cell junction</location>
    </subcellularLocation>
</comment>
<dbReference type="Proteomes" id="UP001479290">
    <property type="component" value="Unassembled WGS sequence"/>
</dbReference>
<dbReference type="InterPro" id="IPR012510">
    <property type="entry name" value="Actin-binding_Xin_repeat"/>
</dbReference>
<feature type="repeat" description="Xin" evidence="5">
    <location>
        <begin position="900"/>
        <end position="915"/>
    </location>
</feature>
<keyword evidence="4 5" id="KW-0009">Actin-binding</keyword>
<dbReference type="PROSITE" id="PS51389">
    <property type="entry name" value="XIN"/>
    <property type="match status" value="21"/>
</dbReference>
<feature type="repeat" description="Xin" evidence="5">
    <location>
        <begin position="1012"/>
        <end position="1027"/>
    </location>
</feature>
<feature type="repeat" description="Xin" evidence="5">
    <location>
        <begin position="792"/>
        <end position="807"/>
    </location>
</feature>
<dbReference type="GO" id="GO:0005925">
    <property type="term" value="C:focal adhesion"/>
    <property type="evidence" value="ECO:0007669"/>
    <property type="project" value="TreeGrafter"/>
</dbReference>
<dbReference type="InterPro" id="IPR030072">
    <property type="entry name" value="XIRP1/XIRP2"/>
</dbReference>
<comment type="similarity">
    <text evidence="5">Belongs to the Xin family.</text>
</comment>
<feature type="compositionally biased region" description="Polar residues" evidence="7">
    <location>
        <begin position="128"/>
        <end position="140"/>
    </location>
</feature>
<feature type="repeat" description="Xin" evidence="5">
    <location>
        <begin position="867"/>
        <end position="882"/>
    </location>
</feature>
<feature type="repeat" description="Xin" evidence="5">
    <location>
        <begin position="754"/>
        <end position="769"/>
    </location>
</feature>
<comment type="caution">
    <text evidence="8">The sequence shown here is derived from an EMBL/GenBank/DDBJ whole genome shotgun (WGS) entry which is preliminary data.</text>
</comment>
<feature type="compositionally biased region" description="Basic and acidic residues" evidence="7">
    <location>
        <begin position="157"/>
        <end position="173"/>
    </location>
</feature>
<evidence type="ECO:0000256" key="3">
    <source>
        <dbReference type="ARBA" id="ARBA00022949"/>
    </source>
</evidence>
<proteinExistence type="inferred from homology"/>
<feature type="repeat" description="Xin" evidence="5">
    <location>
        <begin position="513"/>
        <end position="528"/>
    </location>
</feature>
<feature type="repeat" description="Xin" evidence="5">
    <location>
        <begin position="830"/>
        <end position="845"/>
    </location>
</feature>
<gene>
    <name evidence="8" type="ORF">ABG768_012904</name>
</gene>
<feature type="repeat" description="Xin" evidence="5">
    <location>
        <begin position="1264"/>
        <end position="1279"/>
    </location>
</feature>
<dbReference type="Pfam" id="PF08043">
    <property type="entry name" value="Xin"/>
    <property type="match status" value="13"/>
</dbReference>
<comment type="domain">
    <text evidence="5">Xin repeats bind F-actin.</text>
</comment>